<keyword evidence="1" id="KW-0732">Signal</keyword>
<dbReference type="Proteomes" id="UP000297834">
    <property type="component" value="Unassembled WGS sequence"/>
</dbReference>
<dbReference type="OrthoDB" id="6717244at2"/>
<organism evidence="3 4">
    <name type="scientific">Alkanindiges illinoisensis</name>
    <dbReference type="NCBI Taxonomy" id="197183"/>
    <lineage>
        <taxon>Bacteria</taxon>
        <taxon>Pseudomonadati</taxon>
        <taxon>Pseudomonadota</taxon>
        <taxon>Gammaproteobacteria</taxon>
        <taxon>Moraxellales</taxon>
        <taxon>Moraxellaceae</taxon>
        <taxon>Alkanindiges</taxon>
    </lineage>
</organism>
<dbReference type="RefSeq" id="WP_134244223.1">
    <property type="nucleotide sequence ID" value="NZ_SNTY01000024.1"/>
</dbReference>
<evidence type="ECO:0000259" key="2">
    <source>
        <dbReference type="Pfam" id="PF13511"/>
    </source>
</evidence>
<feature type="signal peptide" evidence="1">
    <location>
        <begin position="1"/>
        <end position="22"/>
    </location>
</feature>
<sequence length="186" mass="19443">MFRESKFLAIALTLVMSGVAQAAIYKTTDAKGNVVYTDSPSKEAKTVDLPPLSIVPSLSAEQIAQANATNQAAAQPAAIRYQLKFAQPAAEQTVRKPDPIGVVVNIQPALANGDNMSILLDGIVVANGNGVTISTEQMDRGAHSLAARVTNSAGKVVSEVSTTVYVQQNSVNSPTSQANRPAPAKR</sequence>
<evidence type="ECO:0000256" key="1">
    <source>
        <dbReference type="SAM" id="SignalP"/>
    </source>
</evidence>
<dbReference type="STRING" id="1120977.GCA_000619845_00350"/>
<reference evidence="3 4" key="1">
    <citation type="submission" date="2019-03" db="EMBL/GenBank/DDBJ databases">
        <title>Alkanindiges illinoisensis: a potential pathogenic isolated from ascites of a gastric cancer patient with abdominal metastasis.</title>
        <authorList>
            <person name="Hu X."/>
            <person name="Yang B."/>
            <person name="Yan X."/>
            <person name="Lin L."/>
            <person name="Zhao H."/>
            <person name="Zhou F."/>
            <person name="Su B."/>
            <person name="Chen J."/>
            <person name="Rui Y."/>
            <person name="Wang Q."/>
            <person name="Zheng L."/>
        </authorList>
    </citation>
    <scope>NUCLEOTIDE SEQUENCE [LARGE SCALE GENOMIC DNA]</scope>
    <source>
        <strain evidence="3 4">NFYY 23406</strain>
    </source>
</reference>
<gene>
    <name evidence="3" type="ORF">E2B99_07075</name>
</gene>
<evidence type="ECO:0000313" key="3">
    <source>
        <dbReference type="EMBL" id="TEU27267.1"/>
    </source>
</evidence>
<name>A0A4Y7XCA6_9GAMM</name>
<keyword evidence="4" id="KW-1185">Reference proteome</keyword>
<dbReference type="Pfam" id="PF13511">
    <property type="entry name" value="DUF4124"/>
    <property type="match status" value="1"/>
</dbReference>
<accession>A0A4Y7XCA6</accession>
<dbReference type="EMBL" id="SNTY01000024">
    <property type="protein sequence ID" value="TEU27267.1"/>
    <property type="molecule type" value="Genomic_DNA"/>
</dbReference>
<dbReference type="AlphaFoldDB" id="A0A4Y7XCA6"/>
<feature type="chain" id="PRO_5021320570" evidence="1">
    <location>
        <begin position="23"/>
        <end position="186"/>
    </location>
</feature>
<comment type="caution">
    <text evidence="3">The sequence shown here is derived from an EMBL/GenBank/DDBJ whole genome shotgun (WGS) entry which is preliminary data.</text>
</comment>
<evidence type="ECO:0000313" key="4">
    <source>
        <dbReference type="Proteomes" id="UP000297834"/>
    </source>
</evidence>
<proteinExistence type="predicted"/>
<protein>
    <submittedName>
        <fullName evidence="3">DUF4124 domain-containing protein</fullName>
    </submittedName>
</protein>
<dbReference type="InterPro" id="IPR025392">
    <property type="entry name" value="DUF4124"/>
</dbReference>
<feature type="domain" description="DUF4124" evidence="2">
    <location>
        <begin position="11"/>
        <end position="53"/>
    </location>
</feature>